<dbReference type="Proteomes" id="UP000198853">
    <property type="component" value="Unassembled WGS sequence"/>
</dbReference>
<accession>A0A1G8J8C2</accession>
<name>A0A1G8J8C2_9BACI</name>
<dbReference type="InterPro" id="IPR014916">
    <property type="entry name" value="KapB"/>
</dbReference>
<evidence type="ECO:0000313" key="1">
    <source>
        <dbReference type="EMBL" id="SDI27436.1"/>
    </source>
</evidence>
<reference evidence="1 2" key="1">
    <citation type="submission" date="2016-10" db="EMBL/GenBank/DDBJ databases">
        <authorList>
            <person name="de Groot N.N."/>
        </authorList>
    </citation>
    <scope>NUCLEOTIDE SEQUENCE [LARGE SCALE GENOMIC DNA]</scope>
    <source>
        <strain evidence="1 2">DSM 21771</strain>
    </source>
</reference>
<keyword evidence="1" id="KW-0808">Transferase</keyword>
<dbReference type="Gene3D" id="2.30.30.430">
    <property type="entry name" value="Kinase associated protein B domain"/>
    <property type="match status" value="1"/>
</dbReference>
<dbReference type="AlphaFoldDB" id="A0A1G8J8C2"/>
<dbReference type="Pfam" id="PF08810">
    <property type="entry name" value="KapB"/>
    <property type="match status" value="1"/>
</dbReference>
<protein>
    <submittedName>
        <fullName evidence="1">Kinase-associated protein B</fullName>
    </submittedName>
</protein>
<keyword evidence="1" id="KW-0418">Kinase</keyword>
<dbReference type="GO" id="GO:0016301">
    <property type="term" value="F:kinase activity"/>
    <property type="evidence" value="ECO:0007669"/>
    <property type="project" value="UniProtKB-KW"/>
</dbReference>
<gene>
    <name evidence="1" type="ORF">SAMN04488123_10190</name>
</gene>
<dbReference type="SMART" id="SM01298">
    <property type="entry name" value="KapB"/>
    <property type="match status" value="1"/>
</dbReference>
<sequence>MIVQGKYKTGVYVGEELERKDDRTLIKVLAVLKHPLQGDLHQGFETEVPLFHERNALSYYEKTWVPTVTVQPYEEDIPDYKTSLRTALDNEKEKMKAREDEFGEKALNSLESLETRYKFD</sequence>
<evidence type="ECO:0000313" key="2">
    <source>
        <dbReference type="Proteomes" id="UP000198853"/>
    </source>
</evidence>
<dbReference type="RefSeq" id="WP_245723004.1">
    <property type="nucleotide sequence ID" value="NZ_FNEN01000001.1"/>
</dbReference>
<dbReference type="EMBL" id="FNEN01000001">
    <property type="protein sequence ID" value="SDI27436.1"/>
    <property type="molecule type" value="Genomic_DNA"/>
</dbReference>
<dbReference type="InterPro" id="IPR038080">
    <property type="entry name" value="KapB_sf"/>
</dbReference>
<dbReference type="SUPFAM" id="SSF141251">
    <property type="entry name" value="Kinase-associated protein B-like"/>
    <property type="match status" value="1"/>
</dbReference>
<organism evidence="1 2">
    <name type="scientific">Natribacillus halophilus</name>
    <dbReference type="NCBI Taxonomy" id="549003"/>
    <lineage>
        <taxon>Bacteria</taxon>
        <taxon>Bacillati</taxon>
        <taxon>Bacillota</taxon>
        <taxon>Bacilli</taxon>
        <taxon>Bacillales</taxon>
        <taxon>Bacillaceae</taxon>
        <taxon>Natribacillus</taxon>
    </lineage>
</organism>
<proteinExistence type="predicted"/>
<keyword evidence="2" id="KW-1185">Reference proteome</keyword>